<keyword evidence="2" id="KW-1185">Reference proteome</keyword>
<evidence type="ECO:0000313" key="1">
    <source>
        <dbReference type="EMBL" id="CAK9112440.1"/>
    </source>
</evidence>
<accession>A0ABP0SJQ1</accession>
<protein>
    <submittedName>
        <fullName evidence="1">Uncharacterized protein</fullName>
    </submittedName>
</protein>
<comment type="caution">
    <text evidence="1">The sequence shown here is derived from an EMBL/GenBank/DDBJ whole genome shotgun (WGS) entry which is preliminary data.</text>
</comment>
<dbReference type="EMBL" id="CAXAMN010027706">
    <property type="protein sequence ID" value="CAK9112440.1"/>
    <property type="molecule type" value="Genomic_DNA"/>
</dbReference>
<name>A0ABP0SJQ1_9DINO</name>
<reference evidence="1 2" key="1">
    <citation type="submission" date="2024-02" db="EMBL/GenBank/DDBJ databases">
        <authorList>
            <person name="Chen Y."/>
            <person name="Shah S."/>
            <person name="Dougan E. K."/>
            <person name="Thang M."/>
            <person name="Chan C."/>
        </authorList>
    </citation>
    <scope>NUCLEOTIDE SEQUENCE [LARGE SCALE GENOMIC DNA]</scope>
</reference>
<proteinExistence type="predicted"/>
<sequence length="225" mass="25380">MECWNSGAALAFAYGEKADQRRESRFSFSSIMGEWSSSFAVGHPICFCHKQRWYDAHEDREEDPLRLANMILVANWSLEDYLAWQDNLNKAAWQRQRSYMQADGATEHRACVSSEKYPKSIGNAGKKAAKRAACQDEQQVKLAQTNDMQASQARVEDMLSEPRVQILILGSLEEDFTTAVHLDLQEPLPGEDPAFVKPAEEEEAKVGALVQDHTMPNPVNPMHPL</sequence>
<organism evidence="1 2">
    <name type="scientific">Durusdinium trenchii</name>
    <dbReference type="NCBI Taxonomy" id="1381693"/>
    <lineage>
        <taxon>Eukaryota</taxon>
        <taxon>Sar</taxon>
        <taxon>Alveolata</taxon>
        <taxon>Dinophyceae</taxon>
        <taxon>Suessiales</taxon>
        <taxon>Symbiodiniaceae</taxon>
        <taxon>Durusdinium</taxon>
    </lineage>
</organism>
<evidence type="ECO:0000313" key="2">
    <source>
        <dbReference type="Proteomes" id="UP001642484"/>
    </source>
</evidence>
<dbReference type="Proteomes" id="UP001642484">
    <property type="component" value="Unassembled WGS sequence"/>
</dbReference>
<gene>
    <name evidence="1" type="ORF">CCMP2556_LOCUS52117</name>
</gene>